<dbReference type="Pfam" id="PF00085">
    <property type="entry name" value="Thioredoxin"/>
    <property type="match status" value="1"/>
</dbReference>
<dbReference type="EMBL" id="MU001681">
    <property type="protein sequence ID" value="KAF2457117.1"/>
    <property type="molecule type" value="Genomic_DNA"/>
</dbReference>
<name>A0A6A6P006_9PEZI</name>
<accession>A0A6A6P006</accession>
<proteinExistence type="predicted"/>
<sequence>MSTDNPVDPAVARVLDHRQHPTTDASSAADDDDADALIAALEEEGSDDGGAAGLRERRVAQLARELAREKEELSRGSGGEVVTVSEEREVLEGTTGTKRCVVHFFKPEFGRCKVMDGRLEALAPKHLDTRFLRINVEHAPFLVTRLKVQVLPCVISFVDGISVDRIIGFEGLGLFGDDRFSTRDLEARLLKSGVLVRAKIAEDYDDGLLGGGSRRKKAVEEEEDDDDWD</sequence>
<dbReference type="InterPro" id="IPR013766">
    <property type="entry name" value="Thioredoxin_domain"/>
</dbReference>
<evidence type="ECO:0000256" key="1">
    <source>
        <dbReference type="SAM" id="MobiDB-lite"/>
    </source>
</evidence>
<organism evidence="3 4">
    <name type="scientific">Lineolata rhizophorae</name>
    <dbReference type="NCBI Taxonomy" id="578093"/>
    <lineage>
        <taxon>Eukaryota</taxon>
        <taxon>Fungi</taxon>
        <taxon>Dikarya</taxon>
        <taxon>Ascomycota</taxon>
        <taxon>Pezizomycotina</taxon>
        <taxon>Dothideomycetes</taxon>
        <taxon>Dothideomycetes incertae sedis</taxon>
        <taxon>Lineolatales</taxon>
        <taxon>Lineolataceae</taxon>
        <taxon>Lineolata</taxon>
    </lineage>
</organism>
<dbReference type="Gene3D" id="3.40.30.10">
    <property type="entry name" value="Glutaredoxin"/>
    <property type="match status" value="1"/>
</dbReference>
<feature type="region of interest" description="Disordered" evidence="1">
    <location>
        <begin position="1"/>
        <end position="37"/>
    </location>
</feature>
<gene>
    <name evidence="3" type="ORF">BDY21DRAFT_286213</name>
</gene>
<evidence type="ECO:0000313" key="3">
    <source>
        <dbReference type="EMBL" id="KAF2457117.1"/>
    </source>
</evidence>
<dbReference type="OrthoDB" id="10257948at2759"/>
<dbReference type="PANTHER" id="PTHR21148">
    <property type="entry name" value="THIOREDOXIN DOMAIN-CONTAINING PROTEIN 9"/>
    <property type="match status" value="1"/>
</dbReference>
<dbReference type="AlphaFoldDB" id="A0A6A6P006"/>
<keyword evidence="4" id="KW-1185">Reference proteome</keyword>
<dbReference type="SUPFAM" id="SSF52833">
    <property type="entry name" value="Thioredoxin-like"/>
    <property type="match status" value="1"/>
</dbReference>
<reference evidence="3" key="1">
    <citation type="journal article" date="2020" name="Stud. Mycol.">
        <title>101 Dothideomycetes genomes: a test case for predicting lifestyles and emergence of pathogens.</title>
        <authorList>
            <person name="Haridas S."/>
            <person name="Albert R."/>
            <person name="Binder M."/>
            <person name="Bloem J."/>
            <person name="Labutti K."/>
            <person name="Salamov A."/>
            <person name="Andreopoulos B."/>
            <person name="Baker S."/>
            <person name="Barry K."/>
            <person name="Bills G."/>
            <person name="Bluhm B."/>
            <person name="Cannon C."/>
            <person name="Castanera R."/>
            <person name="Culley D."/>
            <person name="Daum C."/>
            <person name="Ezra D."/>
            <person name="Gonzalez J."/>
            <person name="Henrissat B."/>
            <person name="Kuo A."/>
            <person name="Liang C."/>
            <person name="Lipzen A."/>
            <person name="Lutzoni F."/>
            <person name="Magnuson J."/>
            <person name="Mondo S."/>
            <person name="Nolan M."/>
            <person name="Ohm R."/>
            <person name="Pangilinan J."/>
            <person name="Park H.-J."/>
            <person name="Ramirez L."/>
            <person name="Alfaro M."/>
            <person name="Sun H."/>
            <person name="Tritt A."/>
            <person name="Yoshinaga Y."/>
            <person name="Zwiers L.-H."/>
            <person name="Turgeon B."/>
            <person name="Goodwin S."/>
            <person name="Spatafora J."/>
            <person name="Crous P."/>
            <person name="Grigoriev I."/>
        </authorList>
    </citation>
    <scope>NUCLEOTIDE SEQUENCE</scope>
    <source>
        <strain evidence="3">ATCC 16933</strain>
    </source>
</reference>
<dbReference type="InterPro" id="IPR036249">
    <property type="entry name" value="Thioredoxin-like_sf"/>
</dbReference>
<dbReference type="Proteomes" id="UP000799766">
    <property type="component" value="Unassembled WGS sequence"/>
</dbReference>
<evidence type="ECO:0000259" key="2">
    <source>
        <dbReference type="Pfam" id="PF00085"/>
    </source>
</evidence>
<protein>
    <submittedName>
        <fullName evidence="3">Thioredoxin-like protein</fullName>
    </submittedName>
</protein>
<feature type="region of interest" description="Disordered" evidence="1">
    <location>
        <begin position="205"/>
        <end position="229"/>
    </location>
</feature>
<feature type="compositionally biased region" description="Acidic residues" evidence="1">
    <location>
        <begin position="220"/>
        <end position="229"/>
    </location>
</feature>
<evidence type="ECO:0000313" key="4">
    <source>
        <dbReference type="Proteomes" id="UP000799766"/>
    </source>
</evidence>
<feature type="domain" description="Thioredoxin" evidence="2">
    <location>
        <begin position="97"/>
        <end position="168"/>
    </location>
</feature>
<dbReference type="CDD" id="cd02989">
    <property type="entry name" value="Phd_like_TxnDC9"/>
    <property type="match status" value="1"/>
</dbReference>